<evidence type="ECO:0000313" key="2">
    <source>
        <dbReference type="EMBL" id="SKA98441.1"/>
    </source>
</evidence>
<keyword evidence="3" id="KW-1185">Reference proteome</keyword>
<dbReference type="Proteomes" id="UP000190774">
    <property type="component" value="Unassembled WGS sequence"/>
</dbReference>
<dbReference type="STRING" id="48467.SAMN02745166_02759"/>
<sequence>MISPYRETAQAERPEREYGGAYSPHFPRIGKTEKAELVLAIAWALAVRHRRQDKWRVAFASLSIHALRSGDFASHGNGSRAGELLATHLVSPPSRLRSCSPVESKTWSRGWHGVAPVCQAHVALSAVRPILCNLCSQRPEAVTISGPCESTQSAAVSSRSLPRRCWHWIDAGCVTPRKV</sequence>
<protein>
    <submittedName>
        <fullName evidence="2">Uncharacterized protein</fullName>
    </submittedName>
</protein>
<dbReference type="EMBL" id="FUYE01000008">
    <property type="protein sequence ID" value="SKA98441.1"/>
    <property type="molecule type" value="Genomic_DNA"/>
</dbReference>
<accession>A0A1T4YAV4</accession>
<dbReference type="AlphaFoldDB" id="A0A1T4YAV4"/>
<feature type="compositionally biased region" description="Basic and acidic residues" evidence="1">
    <location>
        <begin position="9"/>
        <end position="18"/>
    </location>
</feature>
<name>A0A1T4YAV4_9BACT</name>
<proteinExistence type="predicted"/>
<feature type="region of interest" description="Disordered" evidence="1">
    <location>
        <begin position="1"/>
        <end position="24"/>
    </location>
</feature>
<evidence type="ECO:0000256" key="1">
    <source>
        <dbReference type="SAM" id="MobiDB-lite"/>
    </source>
</evidence>
<reference evidence="3" key="1">
    <citation type="submission" date="2017-02" db="EMBL/GenBank/DDBJ databases">
        <authorList>
            <person name="Varghese N."/>
            <person name="Submissions S."/>
        </authorList>
    </citation>
    <scope>NUCLEOTIDE SEQUENCE [LARGE SCALE GENOMIC DNA]</scope>
    <source>
        <strain evidence="3">ATCC 700200</strain>
    </source>
</reference>
<gene>
    <name evidence="2" type="ORF">SAMN02745166_02759</name>
</gene>
<organism evidence="2 3">
    <name type="scientific">Prosthecobacter debontii</name>
    <dbReference type="NCBI Taxonomy" id="48467"/>
    <lineage>
        <taxon>Bacteria</taxon>
        <taxon>Pseudomonadati</taxon>
        <taxon>Verrucomicrobiota</taxon>
        <taxon>Verrucomicrobiia</taxon>
        <taxon>Verrucomicrobiales</taxon>
        <taxon>Verrucomicrobiaceae</taxon>
        <taxon>Prosthecobacter</taxon>
    </lineage>
</organism>
<evidence type="ECO:0000313" key="3">
    <source>
        <dbReference type="Proteomes" id="UP000190774"/>
    </source>
</evidence>